<organism evidence="4 5">
    <name type="scientific">Sphingomonas kaistensis</name>
    <dbReference type="NCBI Taxonomy" id="298708"/>
    <lineage>
        <taxon>Bacteria</taxon>
        <taxon>Pseudomonadati</taxon>
        <taxon>Pseudomonadota</taxon>
        <taxon>Alphaproteobacteria</taxon>
        <taxon>Sphingomonadales</taxon>
        <taxon>Sphingomonadaceae</taxon>
        <taxon>Sphingomonas</taxon>
    </lineage>
</organism>
<feature type="domain" description="Acyltransferase 3" evidence="2">
    <location>
        <begin position="13"/>
        <end position="326"/>
    </location>
</feature>
<evidence type="ECO:0000256" key="1">
    <source>
        <dbReference type="SAM" id="Phobius"/>
    </source>
</evidence>
<evidence type="ECO:0000313" key="5">
    <source>
        <dbReference type="Proteomes" id="UP000558192"/>
    </source>
</evidence>
<dbReference type="InterPro" id="IPR043968">
    <property type="entry name" value="SGNH"/>
</dbReference>
<feature type="transmembrane region" description="Helical" evidence="1">
    <location>
        <begin position="20"/>
        <end position="53"/>
    </location>
</feature>
<dbReference type="Pfam" id="PF01757">
    <property type="entry name" value="Acyl_transf_3"/>
    <property type="match status" value="1"/>
</dbReference>
<accession>A0A7X6BGZ7</accession>
<dbReference type="PANTHER" id="PTHR23028">
    <property type="entry name" value="ACETYLTRANSFERASE"/>
    <property type="match status" value="1"/>
</dbReference>
<feature type="transmembrane region" description="Helical" evidence="1">
    <location>
        <begin position="74"/>
        <end position="94"/>
    </location>
</feature>
<dbReference type="InterPro" id="IPR002656">
    <property type="entry name" value="Acyl_transf_3_dom"/>
</dbReference>
<dbReference type="AlphaFoldDB" id="A0A7X6BGZ7"/>
<protein>
    <submittedName>
        <fullName evidence="4">Peptidoglycan/LPS O-acetylase OafA/YrhL</fullName>
    </submittedName>
</protein>
<feature type="transmembrane region" description="Helical" evidence="1">
    <location>
        <begin position="243"/>
        <end position="262"/>
    </location>
</feature>
<feature type="transmembrane region" description="Helical" evidence="1">
    <location>
        <begin position="160"/>
        <end position="179"/>
    </location>
</feature>
<dbReference type="Pfam" id="PF19040">
    <property type="entry name" value="SGNH"/>
    <property type="match status" value="1"/>
</dbReference>
<evidence type="ECO:0000259" key="3">
    <source>
        <dbReference type="Pfam" id="PF19040"/>
    </source>
</evidence>
<evidence type="ECO:0000259" key="2">
    <source>
        <dbReference type="Pfam" id="PF01757"/>
    </source>
</evidence>
<dbReference type="Proteomes" id="UP000558192">
    <property type="component" value="Unassembled WGS sequence"/>
</dbReference>
<proteinExistence type="predicted"/>
<dbReference type="GO" id="GO:0016747">
    <property type="term" value="F:acyltransferase activity, transferring groups other than amino-acyl groups"/>
    <property type="evidence" value="ECO:0007669"/>
    <property type="project" value="InterPro"/>
</dbReference>
<feature type="transmembrane region" description="Helical" evidence="1">
    <location>
        <begin position="313"/>
        <end position="331"/>
    </location>
</feature>
<dbReference type="PANTHER" id="PTHR23028:SF53">
    <property type="entry name" value="ACYL_TRANSF_3 DOMAIN-CONTAINING PROTEIN"/>
    <property type="match status" value="1"/>
</dbReference>
<dbReference type="InterPro" id="IPR050879">
    <property type="entry name" value="Acyltransferase_3"/>
</dbReference>
<feature type="transmembrane region" description="Helical" evidence="1">
    <location>
        <begin position="133"/>
        <end position="155"/>
    </location>
</feature>
<keyword evidence="1" id="KW-0812">Transmembrane</keyword>
<feature type="transmembrane region" description="Helical" evidence="1">
    <location>
        <begin position="185"/>
        <end position="202"/>
    </location>
</feature>
<dbReference type="EMBL" id="JAATJC010000001">
    <property type="protein sequence ID" value="NJC06954.1"/>
    <property type="molecule type" value="Genomic_DNA"/>
</dbReference>
<dbReference type="RefSeq" id="WP_168070472.1">
    <property type="nucleotide sequence ID" value="NZ_JAATJC010000001.1"/>
</dbReference>
<keyword evidence="5" id="KW-1185">Reference proteome</keyword>
<dbReference type="GO" id="GO:0016020">
    <property type="term" value="C:membrane"/>
    <property type="evidence" value="ECO:0007669"/>
    <property type="project" value="TreeGrafter"/>
</dbReference>
<name>A0A7X6BGZ7_9SPHN</name>
<evidence type="ECO:0000313" key="4">
    <source>
        <dbReference type="EMBL" id="NJC06954.1"/>
    </source>
</evidence>
<gene>
    <name evidence="4" type="ORF">GGQ97_002747</name>
</gene>
<keyword evidence="1" id="KW-1133">Transmembrane helix</keyword>
<reference evidence="4 5" key="1">
    <citation type="submission" date="2020-03" db="EMBL/GenBank/DDBJ databases">
        <title>Genomic Encyclopedia of Type Strains, Phase IV (KMG-IV): sequencing the most valuable type-strain genomes for metagenomic binning, comparative biology and taxonomic classification.</title>
        <authorList>
            <person name="Goeker M."/>
        </authorList>
    </citation>
    <scope>NUCLEOTIDE SEQUENCE [LARGE SCALE GENOMIC DNA]</scope>
    <source>
        <strain evidence="4 5">DSM 16846</strain>
    </source>
</reference>
<feature type="transmembrane region" description="Helical" evidence="1">
    <location>
        <begin position="343"/>
        <end position="361"/>
    </location>
</feature>
<feature type="domain" description="SGNH" evidence="3">
    <location>
        <begin position="481"/>
        <end position="592"/>
    </location>
</feature>
<comment type="caution">
    <text evidence="4">The sequence shown here is derived from an EMBL/GenBank/DDBJ whole genome shotgun (WGS) entry which is preliminary data.</text>
</comment>
<keyword evidence="1" id="KW-0472">Membrane</keyword>
<feature type="transmembrane region" description="Helical" evidence="1">
    <location>
        <begin position="283"/>
        <end position="301"/>
    </location>
</feature>
<dbReference type="GO" id="GO:0009103">
    <property type="term" value="P:lipopolysaccharide biosynthetic process"/>
    <property type="evidence" value="ECO:0007669"/>
    <property type="project" value="TreeGrafter"/>
</dbReference>
<sequence>MSVRAPAMAFRPDIQLLRAVAVLLVLGYHLGFAGFGNGLLGVDAFFVISGYLMEKLYRPGDGAITFWRRRAARLLPAYFTILVVTLVTAFLVVLPDAFAQVAAQAVSAALFVPNIQFWSADNYFNPISFVPLLHLWSLGVEFQYYLLVPAIVLLVRRWPWLMGLMILGSLLACLAMVTISPKTSFFMVPLRLWEFGLGMLVASRRGDAPILPRWVFPVALAGLAALMALPIDGTATSIVRGHPALGAMLACALTGLALASGLRDTVLDNRLGRGAVRLGDISYSLYLVHFPLIALVGYVPFGGTRLGNGDGTAVLLFAIALGLAILLHRLVERPGGSIVTWPRALMAAAVMAAIALVAPRVQQHRFDPYEQKVFAGFEDRAPYRCGKMFRITNFGEGACILAPASGERTVLLVGDSHADAIKRSFAAAATANGTRVAFPVSNEPLLIPALGPDWLLGEAKRVGATHIYLHYHSAHLTPALVEATVVAARAKGIGVTVILPVPEDQASIPALLYAAHRRGVSAPMLDRAAYDRSIEPLLSAFAKMEGVDVLPVARALCGAGPCPLAAADGTTYYFDANHLTLTGARRLQPIFAAHIAGLAPGRKSDSEAL</sequence>
<feature type="transmembrane region" description="Helical" evidence="1">
    <location>
        <begin position="214"/>
        <end position="231"/>
    </location>
</feature>